<feature type="non-terminal residue" evidence="2">
    <location>
        <position position="1"/>
    </location>
</feature>
<dbReference type="AlphaFoldDB" id="A0A131ZBL9"/>
<organism evidence="2">
    <name type="scientific">Rhipicephalus appendiculatus</name>
    <name type="common">Brown ear tick</name>
    <dbReference type="NCBI Taxonomy" id="34631"/>
    <lineage>
        <taxon>Eukaryota</taxon>
        <taxon>Metazoa</taxon>
        <taxon>Ecdysozoa</taxon>
        <taxon>Arthropoda</taxon>
        <taxon>Chelicerata</taxon>
        <taxon>Arachnida</taxon>
        <taxon>Acari</taxon>
        <taxon>Parasitiformes</taxon>
        <taxon>Ixodida</taxon>
        <taxon>Ixodoidea</taxon>
        <taxon>Ixodidae</taxon>
        <taxon>Rhipicephalinae</taxon>
        <taxon>Rhipicephalus</taxon>
        <taxon>Rhipicephalus</taxon>
    </lineage>
</organism>
<accession>A0A131ZBL9</accession>
<evidence type="ECO:0000313" key="2">
    <source>
        <dbReference type="EMBL" id="JAP87641.1"/>
    </source>
</evidence>
<keyword evidence="1" id="KW-0472">Membrane</keyword>
<evidence type="ECO:0000256" key="1">
    <source>
        <dbReference type="SAM" id="Phobius"/>
    </source>
</evidence>
<keyword evidence="1" id="KW-1133">Transmembrane helix</keyword>
<protein>
    <submittedName>
        <fullName evidence="2">Tick transposon</fullName>
    </submittedName>
</protein>
<dbReference type="EMBL" id="GEDV01000916">
    <property type="protein sequence ID" value="JAP87641.1"/>
    <property type="molecule type" value="Transcribed_RNA"/>
</dbReference>
<feature type="transmembrane region" description="Helical" evidence="1">
    <location>
        <begin position="20"/>
        <end position="47"/>
    </location>
</feature>
<name>A0A131ZBL9_RHIAP</name>
<reference evidence="2" key="1">
    <citation type="journal article" date="2016" name="Ticks Tick Borne Dis.">
        <title>De novo assembly and annotation of the salivary gland transcriptome of Rhipicephalus appendiculatus male and female ticks during blood feeding.</title>
        <authorList>
            <person name="de Castro M.H."/>
            <person name="de Klerk D."/>
            <person name="Pienaar R."/>
            <person name="Latif A.A."/>
            <person name="Rees D.J."/>
            <person name="Mans B.J."/>
        </authorList>
    </citation>
    <scope>NUCLEOTIDE SEQUENCE</scope>
    <source>
        <tissue evidence="2">Salivary glands</tissue>
    </source>
</reference>
<proteinExistence type="predicted"/>
<keyword evidence="1" id="KW-0812">Transmembrane</keyword>
<sequence>YSKVAGSVSASDKLSFRPILFLRIYITITILITSPILSLASLSVSLYRLWLGAAFTKAHTTLIRMTDSATWDVCGADENNGHLLCNYSFSWRD</sequence>